<dbReference type="Proteomes" id="UP000775872">
    <property type="component" value="Unassembled WGS sequence"/>
</dbReference>
<reference evidence="2" key="1">
    <citation type="submission" date="2019-06" db="EMBL/GenBank/DDBJ databases">
        <authorList>
            <person name="Broberg M."/>
        </authorList>
    </citation>
    <scope>NUCLEOTIDE SEQUENCE [LARGE SCALE GENOMIC DNA]</scope>
</reference>
<dbReference type="PANTHER" id="PTHR12732:SF8">
    <property type="entry name" value="NUCLEAR MRNA EXPORT PROTEIN THP1"/>
    <property type="match status" value="1"/>
</dbReference>
<proteinExistence type="predicted"/>
<dbReference type="OrthoDB" id="5404651at2759"/>
<dbReference type="SMART" id="SM00753">
    <property type="entry name" value="PAM"/>
    <property type="match status" value="1"/>
</dbReference>
<dbReference type="AlphaFoldDB" id="A0A9P0EI49"/>
<dbReference type="GO" id="GO:0003690">
    <property type="term" value="F:double-stranded DNA binding"/>
    <property type="evidence" value="ECO:0007669"/>
    <property type="project" value="InterPro"/>
</dbReference>
<comment type="caution">
    <text evidence="1">The sequence shown here is derived from an EMBL/GenBank/DDBJ whole genome shotgun (WGS) entry which is preliminary data.</text>
</comment>
<accession>A0A9P0EI49</accession>
<name>A0A9P0EI49_9HYPO</name>
<sequence length="545" mass="61557">MSLVIQFLSQIRNFIRKQDGDSLQSWLQVGPNSPRQYHELRAELRNQYRQSGLDNIIQKCLPDDEGDEVEGEAVPWPSLVTFIKEYFTFWRDADYDVDLVRTHQLLSTLVSSCATALTHPAYGAMLLKTSMSLSDVLARLTMTLNRRPELTRQLRTSNDDESRKSIAESSAEIIQKIFTACLNDRSSDRSSPPKGKRVAIYIFANLVLKLLFAYLRTHFLTCAVQCRRIHLAKMIFFNLGANSPPLSLYPAAQRVTFLYYLGRFSFSSGNHYLRAANCLEAAYLQTPPRFTSHRTNILTYLIAANILLGRFPSANLLQRPESRTLAPIFFPVCAALRSGDFIRFQAHLAEHEDWLLEKGLLVPLTHKLRPLLWRSLARKTFLLTYVPPTDAASRKAATLDVADLHTAAVYVQRRLEGWVPRPAGHAHQPNVNLLLMKALANNIQETRGTSLVPPPGKPNRLRPNEGLVWGNAEVTLDHVELQLATLVEEGLMHGFIAHGQGRFAIIGAKAKGPVAAGWPSVWQSIQERRYEEDYNPDDVPGWVRV</sequence>
<reference evidence="1 2" key="2">
    <citation type="submission" date="2021-10" db="EMBL/GenBank/DDBJ databases">
        <authorList>
            <person name="Piombo E."/>
        </authorList>
    </citation>
    <scope>NUCLEOTIDE SEQUENCE [LARGE SCALE GENOMIC DNA]</scope>
</reference>
<dbReference type="GO" id="GO:0003723">
    <property type="term" value="F:RNA binding"/>
    <property type="evidence" value="ECO:0007669"/>
    <property type="project" value="InterPro"/>
</dbReference>
<evidence type="ECO:0000313" key="2">
    <source>
        <dbReference type="Proteomes" id="UP000775872"/>
    </source>
</evidence>
<keyword evidence="2" id="KW-1185">Reference proteome</keyword>
<evidence type="ECO:0008006" key="3">
    <source>
        <dbReference type="Google" id="ProtNLM"/>
    </source>
</evidence>
<protein>
    <recommendedName>
        <fullName evidence="3">PCI domain-containing protein</fullName>
    </recommendedName>
</protein>
<organism evidence="1 2">
    <name type="scientific">Clonostachys solani</name>
    <dbReference type="NCBI Taxonomy" id="160281"/>
    <lineage>
        <taxon>Eukaryota</taxon>
        <taxon>Fungi</taxon>
        <taxon>Dikarya</taxon>
        <taxon>Ascomycota</taxon>
        <taxon>Pezizomycotina</taxon>
        <taxon>Sordariomycetes</taxon>
        <taxon>Hypocreomycetidae</taxon>
        <taxon>Hypocreales</taxon>
        <taxon>Bionectriaceae</taxon>
        <taxon>Clonostachys</taxon>
    </lineage>
</organism>
<gene>
    <name evidence="1" type="ORF">CSOL1703_00000705</name>
</gene>
<dbReference type="PANTHER" id="PTHR12732">
    <property type="entry name" value="UNCHARACTERIZED PROTEASOME COMPONENT REGION PCI-CONTAINING"/>
    <property type="match status" value="1"/>
</dbReference>
<evidence type="ECO:0000313" key="1">
    <source>
        <dbReference type="EMBL" id="CAH0048758.1"/>
    </source>
</evidence>
<dbReference type="InterPro" id="IPR045114">
    <property type="entry name" value="Csn12-like"/>
</dbReference>
<dbReference type="EMBL" id="CABFOC020000035">
    <property type="protein sequence ID" value="CAH0048758.1"/>
    <property type="molecule type" value="Genomic_DNA"/>
</dbReference>